<dbReference type="InterPro" id="IPR019292">
    <property type="entry name" value="McrC"/>
</dbReference>
<protein>
    <submittedName>
        <fullName evidence="1">Restriction endonuclease</fullName>
    </submittedName>
</protein>
<dbReference type="RefSeq" id="WP_155430890.1">
    <property type="nucleotide sequence ID" value="NZ_WNJO01000002.1"/>
</dbReference>
<keyword evidence="1" id="KW-0540">Nuclease</keyword>
<keyword evidence="1" id="KW-0255">Endonuclease</keyword>
<evidence type="ECO:0000313" key="1">
    <source>
        <dbReference type="EMBL" id="MTV81617.1"/>
    </source>
</evidence>
<organism evidence="1 2">
    <name type="scientific">Secundilactobacillus folii</name>
    <dbReference type="NCBI Taxonomy" id="2678357"/>
    <lineage>
        <taxon>Bacteria</taxon>
        <taxon>Bacillati</taxon>
        <taxon>Bacillota</taxon>
        <taxon>Bacilli</taxon>
        <taxon>Lactobacillales</taxon>
        <taxon>Lactobacillaceae</taxon>
        <taxon>Secundilactobacillus</taxon>
    </lineage>
</organism>
<keyword evidence="1" id="KW-0378">Hydrolase</keyword>
<keyword evidence="2" id="KW-1185">Reference proteome</keyword>
<name>A0A7X3C2M5_9LACO</name>
<evidence type="ECO:0000313" key="2">
    <source>
        <dbReference type="Proteomes" id="UP000466388"/>
    </source>
</evidence>
<dbReference type="GO" id="GO:0004519">
    <property type="term" value="F:endonuclease activity"/>
    <property type="evidence" value="ECO:0007669"/>
    <property type="project" value="UniProtKB-KW"/>
</dbReference>
<proteinExistence type="predicted"/>
<dbReference type="Pfam" id="PF10117">
    <property type="entry name" value="McrBC"/>
    <property type="match status" value="1"/>
</dbReference>
<sequence length="450" mass="52287">MGQENHVSVIEIPTFTDYIYHLPKKMRDSRNPLESHMKFVDLNRKVLTYLDIDTYFLSGDLHLVTNGYVGAIPIRMQKRNGGETSTDLIVKPRYGADESNWFAWMDGLAQFSGLSLSSETNPNYTLTRSEGTPTPKYILAQEVVKSMVNVLKEQSWISFENRETELNRPLGKVNWQRYAQQSADPQKQLLFPTKINLLTHNHSEFRRALNVLAECVAILNGQLTPIQIKQRTRENQAFLRRYVPISGFLKRETQHFKIRKNEGAFVTQLKRDLNRFIDLEVKQQYSWRIDFSTLFERYVQTLLQQSVTKLHQNPRVAHHLLPGYTRHVSRLMPKYLEPDMIAEFEGREIILDAKYKSYFYPRQNEGIEEQRKRIRNDVHQIIAYASLASTQISVIVAPIDGKEVVQEVSRYEQAIIGVVGLPLSYQDAKYYGQTIRKFLNSLIILADKAI</sequence>
<comment type="caution">
    <text evidence="1">The sequence shown here is derived from an EMBL/GenBank/DDBJ whole genome shotgun (WGS) entry which is preliminary data.</text>
</comment>
<dbReference type="Proteomes" id="UP000466388">
    <property type="component" value="Unassembled WGS sequence"/>
</dbReference>
<gene>
    <name evidence="1" type="ORF">GM612_02970</name>
</gene>
<dbReference type="EMBL" id="WNJO01000002">
    <property type="protein sequence ID" value="MTV81617.1"/>
    <property type="molecule type" value="Genomic_DNA"/>
</dbReference>
<reference evidence="1 2" key="1">
    <citation type="submission" date="2019-11" db="EMBL/GenBank/DDBJ databases">
        <title>Lactobacillus sp. nov. CRM56-3, isolated from fermented tea leaves.</title>
        <authorList>
            <person name="Phuengjayaem S."/>
            <person name="Tanasupawat S."/>
        </authorList>
    </citation>
    <scope>NUCLEOTIDE SEQUENCE [LARGE SCALE GENOMIC DNA]</scope>
    <source>
        <strain evidence="1 2">CRM56-3</strain>
    </source>
</reference>
<dbReference type="AlphaFoldDB" id="A0A7X3C2M5"/>
<accession>A0A7X3C2M5</accession>